<dbReference type="Proteomes" id="UP001593833">
    <property type="component" value="Unassembled WGS sequence"/>
</dbReference>
<dbReference type="InterPro" id="IPR013249">
    <property type="entry name" value="RNA_pol_sigma70_r4_t2"/>
</dbReference>
<accession>A0ABV6YIS4</accession>
<dbReference type="PANTHER" id="PTHR43133">
    <property type="entry name" value="RNA POLYMERASE ECF-TYPE SIGMA FACTO"/>
    <property type="match status" value="1"/>
</dbReference>
<dbReference type="Gene3D" id="1.10.10.10">
    <property type="entry name" value="Winged helix-like DNA-binding domain superfamily/Winged helix DNA-binding domain"/>
    <property type="match status" value="1"/>
</dbReference>
<comment type="similarity">
    <text evidence="1">Belongs to the sigma-70 factor family. ECF subfamily.</text>
</comment>
<dbReference type="InterPro" id="IPR036388">
    <property type="entry name" value="WH-like_DNA-bd_sf"/>
</dbReference>
<dbReference type="NCBIfam" id="TIGR02937">
    <property type="entry name" value="sigma70-ECF"/>
    <property type="match status" value="1"/>
</dbReference>
<sequence>MATASDIPGGGGDRSLAATAVLLQLVRDGDDTARNRLLDRYLPILSRWARGRLPGPARDLSETDDLVQITLLRALRNIEEFEYRREGAFMAYLRQILLNAIRDEARRAARRPVRLSLEENIGDLPLGNEPTEHETIELYEAALASLPETQQEAVILRVEFGWSYPEIAEAVESPSANAARMMVTRALVRIAEGMDEQGS</sequence>
<dbReference type="Gene3D" id="1.10.1740.10">
    <property type="match status" value="1"/>
</dbReference>
<evidence type="ECO:0000313" key="8">
    <source>
        <dbReference type="EMBL" id="MFC1572245.1"/>
    </source>
</evidence>
<keyword evidence="2" id="KW-0805">Transcription regulation</keyword>
<dbReference type="InterPro" id="IPR014284">
    <property type="entry name" value="RNA_pol_sigma-70_dom"/>
</dbReference>
<feature type="domain" description="RNA polymerase sigma factor 70 region 4 type 2" evidence="7">
    <location>
        <begin position="138"/>
        <end position="180"/>
    </location>
</feature>
<dbReference type="EMBL" id="JBHPKH010000008">
    <property type="protein sequence ID" value="MFC1572245.1"/>
    <property type="molecule type" value="Genomic_DNA"/>
</dbReference>
<feature type="domain" description="RNA polymerase sigma-70 region 2" evidence="6">
    <location>
        <begin position="37"/>
        <end position="111"/>
    </location>
</feature>
<evidence type="ECO:0000256" key="5">
    <source>
        <dbReference type="ARBA" id="ARBA00023163"/>
    </source>
</evidence>
<dbReference type="Pfam" id="PF08281">
    <property type="entry name" value="Sigma70_r4_2"/>
    <property type="match status" value="1"/>
</dbReference>
<keyword evidence="9" id="KW-1185">Reference proteome</keyword>
<dbReference type="InterPro" id="IPR039425">
    <property type="entry name" value="RNA_pol_sigma-70-like"/>
</dbReference>
<evidence type="ECO:0000259" key="7">
    <source>
        <dbReference type="Pfam" id="PF08281"/>
    </source>
</evidence>
<name>A0ABV6YIS4_UNCEI</name>
<organism evidence="8 9">
    <name type="scientific">Eiseniibacteriota bacterium</name>
    <dbReference type="NCBI Taxonomy" id="2212470"/>
    <lineage>
        <taxon>Bacteria</taxon>
        <taxon>Candidatus Eiseniibacteriota</taxon>
    </lineage>
</organism>
<dbReference type="SUPFAM" id="SSF88659">
    <property type="entry name" value="Sigma3 and sigma4 domains of RNA polymerase sigma factors"/>
    <property type="match status" value="1"/>
</dbReference>
<reference evidence="8 9" key="1">
    <citation type="submission" date="2024-09" db="EMBL/GenBank/DDBJ databases">
        <authorList>
            <person name="D'Angelo T."/>
        </authorList>
    </citation>
    <scope>NUCLEOTIDE SEQUENCE [LARGE SCALE GENOMIC DNA]</scope>
    <source>
        <strain evidence="8">SAG AM-320-E07</strain>
    </source>
</reference>
<evidence type="ECO:0000256" key="1">
    <source>
        <dbReference type="ARBA" id="ARBA00010641"/>
    </source>
</evidence>
<evidence type="ECO:0000259" key="6">
    <source>
        <dbReference type="Pfam" id="PF04542"/>
    </source>
</evidence>
<evidence type="ECO:0000256" key="2">
    <source>
        <dbReference type="ARBA" id="ARBA00023015"/>
    </source>
</evidence>
<gene>
    <name evidence="8" type="ORF">ACFL6M_01475</name>
</gene>
<dbReference type="SUPFAM" id="SSF88946">
    <property type="entry name" value="Sigma2 domain of RNA polymerase sigma factors"/>
    <property type="match status" value="1"/>
</dbReference>
<keyword evidence="4" id="KW-0238">DNA-binding</keyword>
<dbReference type="Pfam" id="PF04542">
    <property type="entry name" value="Sigma70_r2"/>
    <property type="match status" value="1"/>
</dbReference>
<evidence type="ECO:0000256" key="4">
    <source>
        <dbReference type="ARBA" id="ARBA00023125"/>
    </source>
</evidence>
<dbReference type="InterPro" id="IPR013324">
    <property type="entry name" value="RNA_pol_sigma_r3/r4-like"/>
</dbReference>
<evidence type="ECO:0000256" key="3">
    <source>
        <dbReference type="ARBA" id="ARBA00023082"/>
    </source>
</evidence>
<dbReference type="InterPro" id="IPR013325">
    <property type="entry name" value="RNA_pol_sigma_r2"/>
</dbReference>
<evidence type="ECO:0000313" key="9">
    <source>
        <dbReference type="Proteomes" id="UP001593833"/>
    </source>
</evidence>
<protein>
    <submittedName>
        <fullName evidence="8">RNA polymerase sigma factor</fullName>
    </submittedName>
</protein>
<dbReference type="PANTHER" id="PTHR43133:SF8">
    <property type="entry name" value="RNA POLYMERASE SIGMA FACTOR HI_1459-RELATED"/>
    <property type="match status" value="1"/>
</dbReference>
<comment type="caution">
    <text evidence="8">The sequence shown here is derived from an EMBL/GenBank/DDBJ whole genome shotgun (WGS) entry which is preliminary data.</text>
</comment>
<keyword evidence="3" id="KW-0731">Sigma factor</keyword>
<keyword evidence="5" id="KW-0804">Transcription</keyword>
<dbReference type="InterPro" id="IPR007627">
    <property type="entry name" value="RNA_pol_sigma70_r2"/>
</dbReference>
<proteinExistence type="inferred from homology"/>